<accession>A0AAW1BH36</accession>
<evidence type="ECO:0000256" key="2">
    <source>
        <dbReference type="ARBA" id="ARBA00022473"/>
    </source>
</evidence>
<dbReference type="Gene3D" id="2.40.240.130">
    <property type="match status" value="1"/>
</dbReference>
<gene>
    <name evidence="8" type="ORF">NXF25_012164</name>
</gene>
<keyword evidence="9" id="KW-1185">Reference proteome</keyword>
<keyword evidence="3" id="KW-0963">Cytoplasm</keyword>
<dbReference type="InterPro" id="IPR029071">
    <property type="entry name" value="Ubiquitin-like_domsf"/>
</dbReference>
<dbReference type="GO" id="GO:0005829">
    <property type="term" value="C:cytosol"/>
    <property type="evidence" value="ECO:0007669"/>
    <property type="project" value="TreeGrafter"/>
</dbReference>
<evidence type="ECO:0000259" key="7">
    <source>
        <dbReference type="PROSITE" id="PS50841"/>
    </source>
</evidence>
<evidence type="ECO:0000256" key="3">
    <source>
        <dbReference type="ARBA" id="ARBA00022490"/>
    </source>
</evidence>
<name>A0AAW1BH36_CROAD</name>
<organism evidence="8 9">
    <name type="scientific">Crotalus adamanteus</name>
    <name type="common">Eastern diamondback rattlesnake</name>
    <dbReference type="NCBI Taxonomy" id="8729"/>
    <lineage>
        <taxon>Eukaryota</taxon>
        <taxon>Metazoa</taxon>
        <taxon>Chordata</taxon>
        <taxon>Craniata</taxon>
        <taxon>Vertebrata</taxon>
        <taxon>Euteleostomi</taxon>
        <taxon>Lepidosauria</taxon>
        <taxon>Squamata</taxon>
        <taxon>Bifurcata</taxon>
        <taxon>Unidentata</taxon>
        <taxon>Episquamata</taxon>
        <taxon>Toxicofera</taxon>
        <taxon>Serpentes</taxon>
        <taxon>Colubroidea</taxon>
        <taxon>Viperidae</taxon>
        <taxon>Crotalinae</taxon>
        <taxon>Crotalus</taxon>
    </lineage>
</organism>
<dbReference type="InterPro" id="IPR001158">
    <property type="entry name" value="DIX"/>
</dbReference>
<dbReference type="InterPro" id="IPR038207">
    <property type="entry name" value="DIX_dom_sf"/>
</dbReference>
<evidence type="ECO:0000256" key="6">
    <source>
        <dbReference type="SAM" id="MobiDB-lite"/>
    </source>
</evidence>
<comment type="caution">
    <text evidence="8">The sequence shown here is derived from an EMBL/GenBank/DDBJ whole genome shotgun (WGS) entry which is preliminary data.</text>
</comment>
<sequence length="101" mass="10901">MAAAETKIIYHLDEQETPYLVKLPLPAERVTLGDFKALLNRPNYKFYFKSMDDDFGRRAAAAAAGSLAPGLPGGVAPSLRPGFLARPGKGNKKPAPCLTRD</sequence>
<dbReference type="Proteomes" id="UP001474421">
    <property type="component" value="Unassembled WGS sequence"/>
</dbReference>
<protein>
    <submittedName>
        <fullName evidence="8">Segment polarity protein dishevelled 3 like</fullName>
    </submittedName>
</protein>
<reference evidence="8 9" key="1">
    <citation type="journal article" date="2024" name="Proc. Natl. Acad. Sci. U.S.A.">
        <title>The genetic regulatory architecture and epigenomic basis for age-related changes in rattlesnake venom.</title>
        <authorList>
            <person name="Hogan M.P."/>
            <person name="Holding M.L."/>
            <person name="Nystrom G.S."/>
            <person name="Colston T.J."/>
            <person name="Bartlett D.A."/>
            <person name="Mason A.J."/>
            <person name="Ellsworth S.A."/>
            <person name="Rautsaw R.M."/>
            <person name="Lawrence K.C."/>
            <person name="Strickland J.L."/>
            <person name="He B."/>
            <person name="Fraser P."/>
            <person name="Margres M.J."/>
            <person name="Gilbert D.M."/>
            <person name="Gibbs H.L."/>
            <person name="Parkinson C.L."/>
            <person name="Rokyta D.R."/>
        </authorList>
    </citation>
    <scope>NUCLEOTIDE SEQUENCE [LARGE SCALE GENOMIC DNA]</scope>
    <source>
        <strain evidence="8">DRR0105</strain>
    </source>
</reference>
<evidence type="ECO:0000256" key="4">
    <source>
        <dbReference type="ARBA" id="ARBA00022687"/>
    </source>
</evidence>
<comment type="subcellular location">
    <subcellularLocation>
        <location evidence="1">Cytoplasm</location>
    </subcellularLocation>
</comment>
<feature type="region of interest" description="Disordered" evidence="6">
    <location>
        <begin position="79"/>
        <end position="101"/>
    </location>
</feature>
<evidence type="ECO:0000256" key="1">
    <source>
        <dbReference type="ARBA" id="ARBA00004496"/>
    </source>
</evidence>
<evidence type="ECO:0000313" key="8">
    <source>
        <dbReference type="EMBL" id="KAK9401450.1"/>
    </source>
</evidence>
<dbReference type="FunFam" id="2.40.240.130:FF:000001">
    <property type="entry name" value="Segment polarity protein dishevelled homolog DVL-1"/>
    <property type="match status" value="1"/>
</dbReference>
<dbReference type="Pfam" id="PF00778">
    <property type="entry name" value="DIX"/>
    <property type="match status" value="1"/>
</dbReference>
<dbReference type="PANTHER" id="PTHR10878:SF6">
    <property type="entry name" value="SEGMENT POLARITY PROTEIN DISHEVELLED HOMOLOG DVL-3"/>
    <property type="match status" value="1"/>
</dbReference>
<evidence type="ECO:0000313" key="9">
    <source>
        <dbReference type="Proteomes" id="UP001474421"/>
    </source>
</evidence>
<feature type="domain" description="DIX" evidence="7">
    <location>
        <begin position="3"/>
        <end position="101"/>
    </location>
</feature>
<dbReference type="PANTHER" id="PTHR10878">
    <property type="entry name" value="SEGMENT POLARITY PROTEIN DISHEVELLED"/>
    <property type="match status" value="1"/>
</dbReference>
<proteinExistence type="predicted"/>
<keyword evidence="4 5" id="KW-0879">Wnt signaling pathway</keyword>
<dbReference type="GO" id="GO:0060070">
    <property type="term" value="P:canonical Wnt signaling pathway"/>
    <property type="evidence" value="ECO:0007669"/>
    <property type="project" value="TreeGrafter"/>
</dbReference>
<dbReference type="GO" id="GO:0005109">
    <property type="term" value="F:frizzled binding"/>
    <property type="evidence" value="ECO:0007669"/>
    <property type="project" value="TreeGrafter"/>
</dbReference>
<keyword evidence="2" id="KW-0217">Developmental protein</keyword>
<dbReference type="InterPro" id="IPR015506">
    <property type="entry name" value="Dsh/Dvl-rel"/>
</dbReference>
<dbReference type="EMBL" id="JAOTOJ010000005">
    <property type="protein sequence ID" value="KAK9401450.1"/>
    <property type="molecule type" value="Genomic_DNA"/>
</dbReference>
<dbReference type="AlphaFoldDB" id="A0AAW1BH36"/>
<dbReference type="SMART" id="SM00021">
    <property type="entry name" value="DAX"/>
    <property type="match status" value="1"/>
</dbReference>
<dbReference type="PROSITE" id="PS50841">
    <property type="entry name" value="DIX"/>
    <property type="match status" value="1"/>
</dbReference>
<dbReference type="SUPFAM" id="SSF54236">
    <property type="entry name" value="Ubiquitin-like"/>
    <property type="match status" value="1"/>
</dbReference>
<evidence type="ECO:0000256" key="5">
    <source>
        <dbReference type="PROSITE-ProRule" id="PRU00069"/>
    </source>
</evidence>